<name>A0A4R6PV66_NOCIG</name>
<comment type="caution">
    <text evidence="3">The sequence shown here is derived from an EMBL/GenBank/DDBJ whole genome shotgun (WGS) entry which is preliminary data.</text>
</comment>
<accession>A0A4R6PV66</accession>
<keyword evidence="4" id="KW-1185">Reference proteome</keyword>
<feature type="chain" id="PRO_5020623165" evidence="2">
    <location>
        <begin position="29"/>
        <end position="85"/>
    </location>
</feature>
<dbReference type="EMBL" id="SNXK01000001">
    <property type="protein sequence ID" value="TDP42213.1"/>
    <property type="molecule type" value="Genomic_DNA"/>
</dbReference>
<sequence>MRSRIALHTAVAATALGLALAGAGTASAAPVDPIRHGHHNNPGLLSGSASAGSAAAGSAARGSAELAGCLLLEVVVPLPLCLLLS</sequence>
<evidence type="ECO:0000313" key="3">
    <source>
        <dbReference type="EMBL" id="TDP42213.1"/>
    </source>
</evidence>
<dbReference type="AlphaFoldDB" id="A0A4R6PV66"/>
<evidence type="ECO:0000313" key="4">
    <source>
        <dbReference type="Proteomes" id="UP000295087"/>
    </source>
</evidence>
<keyword evidence="2" id="KW-0732">Signal</keyword>
<feature type="signal peptide" evidence="2">
    <location>
        <begin position="1"/>
        <end position="28"/>
    </location>
</feature>
<evidence type="ECO:0000256" key="1">
    <source>
        <dbReference type="SAM" id="MobiDB-lite"/>
    </source>
</evidence>
<organism evidence="3 4">
    <name type="scientific">Nocardia ignorata</name>
    <dbReference type="NCBI Taxonomy" id="145285"/>
    <lineage>
        <taxon>Bacteria</taxon>
        <taxon>Bacillati</taxon>
        <taxon>Actinomycetota</taxon>
        <taxon>Actinomycetes</taxon>
        <taxon>Mycobacteriales</taxon>
        <taxon>Nocardiaceae</taxon>
        <taxon>Nocardia</taxon>
    </lineage>
</organism>
<protein>
    <submittedName>
        <fullName evidence="3">Uncharacterized protein</fullName>
    </submittedName>
</protein>
<feature type="region of interest" description="Disordered" evidence="1">
    <location>
        <begin position="31"/>
        <end position="51"/>
    </location>
</feature>
<evidence type="ECO:0000256" key="2">
    <source>
        <dbReference type="SAM" id="SignalP"/>
    </source>
</evidence>
<dbReference type="Proteomes" id="UP000295087">
    <property type="component" value="Unassembled WGS sequence"/>
</dbReference>
<dbReference type="RefSeq" id="WP_067491388.1">
    <property type="nucleotide sequence ID" value="NZ_JBHXPO010000009.1"/>
</dbReference>
<reference evidence="3 4" key="1">
    <citation type="submission" date="2019-03" db="EMBL/GenBank/DDBJ databases">
        <title>Genomic Encyclopedia of Type Strains, Phase IV (KMG-IV): sequencing the most valuable type-strain genomes for metagenomic binning, comparative biology and taxonomic classification.</title>
        <authorList>
            <person name="Goeker M."/>
        </authorList>
    </citation>
    <scope>NUCLEOTIDE SEQUENCE [LARGE SCALE GENOMIC DNA]</scope>
    <source>
        <strain evidence="3 4">DSM 44496</strain>
    </source>
</reference>
<gene>
    <name evidence="3" type="ORF">DFR75_1011323</name>
</gene>
<proteinExistence type="predicted"/>